<proteinExistence type="predicted"/>
<dbReference type="EMBL" id="GBXM01101955">
    <property type="protein sequence ID" value="JAH06622.1"/>
    <property type="molecule type" value="Transcribed_RNA"/>
</dbReference>
<evidence type="ECO:0000256" key="1">
    <source>
        <dbReference type="SAM" id="MobiDB-lite"/>
    </source>
</evidence>
<accession>A0A0E9PQP8</accession>
<feature type="region of interest" description="Disordered" evidence="1">
    <location>
        <begin position="40"/>
        <end position="59"/>
    </location>
</feature>
<name>A0A0E9PQP8_ANGAN</name>
<dbReference type="AlphaFoldDB" id="A0A0E9PQP8"/>
<protein>
    <submittedName>
        <fullName evidence="2">Uncharacterized protein</fullName>
    </submittedName>
</protein>
<reference evidence="2" key="1">
    <citation type="submission" date="2014-11" db="EMBL/GenBank/DDBJ databases">
        <authorList>
            <person name="Amaro Gonzalez C."/>
        </authorList>
    </citation>
    <scope>NUCLEOTIDE SEQUENCE</scope>
</reference>
<evidence type="ECO:0000313" key="2">
    <source>
        <dbReference type="EMBL" id="JAH06622.1"/>
    </source>
</evidence>
<organism evidence="2">
    <name type="scientific">Anguilla anguilla</name>
    <name type="common">European freshwater eel</name>
    <name type="synonym">Muraena anguilla</name>
    <dbReference type="NCBI Taxonomy" id="7936"/>
    <lineage>
        <taxon>Eukaryota</taxon>
        <taxon>Metazoa</taxon>
        <taxon>Chordata</taxon>
        <taxon>Craniata</taxon>
        <taxon>Vertebrata</taxon>
        <taxon>Euteleostomi</taxon>
        <taxon>Actinopterygii</taxon>
        <taxon>Neopterygii</taxon>
        <taxon>Teleostei</taxon>
        <taxon>Anguilliformes</taxon>
        <taxon>Anguillidae</taxon>
        <taxon>Anguilla</taxon>
    </lineage>
</organism>
<reference evidence="2" key="2">
    <citation type="journal article" date="2015" name="Fish Shellfish Immunol.">
        <title>Early steps in the European eel (Anguilla anguilla)-Vibrio vulnificus interaction in the gills: Role of the RtxA13 toxin.</title>
        <authorList>
            <person name="Callol A."/>
            <person name="Pajuelo D."/>
            <person name="Ebbesson L."/>
            <person name="Teles M."/>
            <person name="MacKenzie S."/>
            <person name="Amaro C."/>
        </authorList>
    </citation>
    <scope>NUCLEOTIDE SEQUENCE</scope>
</reference>
<sequence length="59" mass="6642">MQTSQITFFLTARTYRVNQQLLNQFNTAIKESITTSSIITRPRSASEASSMKADYLHGS</sequence>